<evidence type="ECO:0000313" key="1">
    <source>
        <dbReference type="EMBL" id="RUT06912.1"/>
    </source>
</evidence>
<dbReference type="EMBL" id="RSCK01000064">
    <property type="protein sequence ID" value="RUT06912.1"/>
    <property type="molecule type" value="Genomic_DNA"/>
</dbReference>
<dbReference type="AlphaFoldDB" id="A0AB37UEH6"/>
<protein>
    <submittedName>
        <fullName evidence="1">Uncharacterized protein</fullName>
    </submittedName>
</protein>
<proteinExistence type="predicted"/>
<sequence length="74" mass="8372">MKSKLWVEHHSLPKFSRERVVRFIGGSGKIKQYKPTAGSWSYTVEMDMGTPPEMGRIGFETTVLLDEADIQGVE</sequence>
<name>A0AB37UEH6_9CYAN</name>
<keyword evidence="2" id="KW-1185">Reference proteome</keyword>
<comment type="caution">
    <text evidence="1">The sequence shown here is derived from an EMBL/GenBank/DDBJ whole genome shotgun (WGS) entry which is preliminary data.</text>
</comment>
<organism evidence="1 2">
    <name type="scientific">Chroococcidiopsis cubana SAG 39.79</name>
    <dbReference type="NCBI Taxonomy" id="388085"/>
    <lineage>
        <taxon>Bacteria</taxon>
        <taxon>Bacillati</taxon>
        <taxon>Cyanobacteriota</taxon>
        <taxon>Cyanophyceae</taxon>
        <taxon>Chroococcidiopsidales</taxon>
        <taxon>Chroococcidiopsidaceae</taxon>
        <taxon>Chroococcidiopsis</taxon>
    </lineage>
</organism>
<gene>
    <name evidence="1" type="ORF">DSM107010_51600</name>
</gene>
<reference evidence="1 2" key="1">
    <citation type="journal article" date="2019" name="Genome Biol. Evol.">
        <title>Day and night: Metabolic profiles and evolutionary relationships of six axenic non-marine cyanobacteria.</title>
        <authorList>
            <person name="Will S.E."/>
            <person name="Henke P."/>
            <person name="Boedeker C."/>
            <person name="Huang S."/>
            <person name="Brinkmann H."/>
            <person name="Rohde M."/>
            <person name="Jarek M."/>
            <person name="Friedl T."/>
            <person name="Seufert S."/>
            <person name="Schumacher M."/>
            <person name="Overmann J."/>
            <person name="Neumann-Schaal M."/>
            <person name="Petersen J."/>
        </authorList>
    </citation>
    <scope>NUCLEOTIDE SEQUENCE [LARGE SCALE GENOMIC DNA]</scope>
    <source>
        <strain evidence="1 2">SAG 39.79</strain>
    </source>
</reference>
<evidence type="ECO:0000313" key="2">
    <source>
        <dbReference type="Proteomes" id="UP000282574"/>
    </source>
</evidence>
<accession>A0AB37UEH6</accession>
<dbReference type="Proteomes" id="UP000282574">
    <property type="component" value="Unassembled WGS sequence"/>
</dbReference>
<dbReference type="RefSeq" id="WP_015152423.1">
    <property type="nucleotide sequence ID" value="NZ_JAVKZF010000002.1"/>
</dbReference>